<dbReference type="EMBL" id="FNBL01000002">
    <property type="protein sequence ID" value="SDF03236.1"/>
    <property type="molecule type" value="Genomic_DNA"/>
</dbReference>
<proteinExistence type="predicted"/>
<accession>A0A1G7HSC2</accession>
<sequence length="100" mass="11131">MRATNRGRTGLKPKRRSEDPMRAYDTLPAPVRAWLSEAALPWSPASCRKILRRAQARGEGFAQILARLDHAEQKTLARDSAFPFAPPKATARVTDQDSTT</sequence>
<reference evidence="2 3" key="1">
    <citation type="submission" date="2016-10" db="EMBL/GenBank/DDBJ databases">
        <authorList>
            <person name="de Groot N.N."/>
        </authorList>
    </citation>
    <scope>NUCLEOTIDE SEQUENCE [LARGE SCALE GENOMIC DNA]</scope>
    <source>
        <strain evidence="2 3">DSM 27375</strain>
    </source>
</reference>
<name>A0A1G7HSC2_9RHOB</name>
<dbReference type="AlphaFoldDB" id="A0A1G7HSC2"/>
<dbReference type="RefSeq" id="WP_074641637.1">
    <property type="nucleotide sequence ID" value="NZ_FNBL01000002.1"/>
</dbReference>
<evidence type="ECO:0000313" key="2">
    <source>
        <dbReference type="EMBL" id="SDF03236.1"/>
    </source>
</evidence>
<protein>
    <submittedName>
        <fullName evidence="2">Uncharacterized protein</fullName>
    </submittedName>
</protein>
<dbReference type="Proteomes" id="UP000182284">
    <property type="component" value="Unassembled WGS sequence"/>
</dbReference>
<dbReference type="OrthoDB" id="7658988at2"/>
<dbReference type="Pfam" id="PF20135">
    <property type="entry name" value="DUF6525"/>
    <property type="match status" value="1"/>
</dbReference>
<organism evidence="2 3">
    <name type="scientific">Celeribacter baekdonensis</name>
    <dbReference type="NCBI Taxonomy" id="875171"/>
    <lineage>
        <taxon>Bacteria</taxon>
        <taxon>Pseudomonadati</taxon>
        <taxon>Pseudomonadota</taxon>
        <taxon>Alphaproteobacteria</taxon>
        <taxon>Rhodobacterales</taxon>
        <taxon>Roseobacteraceae</taxon>
        <taxon>Celeribacter</taxon>
    </lineage>
</organism>
<evidence type="ECO:0000256" key="1">
    <source>
        <dbReference type="SAM" id="MobiDB-lite"/>
    </source>
</evidence>
<dbReference type="InterPro" id="IPR045386">
    <property type="entry name" value="DUF6525"/>
</dbReference>
<evidence type="ECO:0000313" key="3">
    <source>
        <dbReference type="Proteomes" id="UP000182284"/>
    </source>
</evidence>
<feature type="region of interest" description="Disordered" evidence="1">
    <location>
        <begin position="78"/>
        <end position="100"/>
    </location>
</feature>
<gene>
    <name evidence="2" type="ORF">SAMN04488117_10255</name>
</gene>
<feature type="region of interest" description="Disordered" evidence="1">
    <location>
        <begin position="1"/>
        <end position="24"/>
    </location>
</feature>